<dbReference type="Proteomes" id="UP000196005">
    <property type="component" value="Chromosome"/>
</dbReference>
<feature type="transmembrane region" description="Helical" evidence="1">
    <location>
        <begin position="913"/>
        <end position="937"/>
    </location>
</feature>
<evidence type="ECO:0000313" key="3">
    <source>
        <dbReference type="Proteomes" id="UP000196005"/>
    </source>
</evidence>
<gene>
    <name evidence="2" type="ORF">Sdiek1_1041</name>
</gene>
<dbReference type="Pfam" id="PF00873">
    <property type="entry name" value="ACR_tran"/>
    <property type="match status" value="1"/>
</dbReference>
<dbReference type="SUPFAM" id="SSF82693">
    <property type="entry name" value="Multidrug efflux transporter AcrB pore domain, PN1, PN2, PC1 and PC2 subdomains"/>
    <property type="match status" value="2"/>
</dbReference>
<feature type="transmembrane region" description="Helical" evidence="1">
    <location>
        <begin position="529"/>
        <end position="550"/>
    </location>
</feature>
<feature type="transmembrane region" description="Helical" evidence="1">
    <location>
        <begin position="12"/>
        <end position="30"/>
    </location>
</feature>
<name>A0A1Y0HJC6_9BACT</name>
<dbReference type="PANTHER" id="PTHR32063">
    <property type="match status" value="1"/>
</dbReference>
<evidence type="ECO:0000313" key="2">
    <source>
        <dbReference type="EMBL" id="ARU48207.1"/>
    </source>
</evidence>
<feature type="transmembrane region" description="Helical" evidence="1">
    <location>
        <begin position="958"/>
        <end position="980"/>
    </location>
</feature>
<keyword evidence="1" id="KW-1133">Transmembrane helix</keyword>
<dbReference type="KEGG" id="suls:Sdiek1_1041"/>
<dbReference type="Gene3D" id="3.30.70.1320">
    <property type="entry name" value="Multidrug efflux transporter AcrB pore domain like"/>
    <property type="match status" value="1"/>
</dbReference>
<evidence type="ECO:0000256" key="1">
    <source>
        <dbReference type="SAM" id="Phobius"/>
    </source>
</evidence>
<feature type="transmembrane region" description="Helical" evidence="1">
    <location>
        <begin position="457"/>
        <end position="476"/>
    </location>
</feature>
<dbReference type="SUPFAM" id="SSF82714">
    <property type="entry name" value="Multidrug efflux transporter AcrB TolC docking domain, DN and DC subdomains"/>
    <property type="match status" value="1"/>
</dbReference>
<feature type="transmembrane region" description="Helical" evidence="1">
    <location>
        <begin position="887"/>
        <end position="907"/>
    </location>
</feature>
<sequence>MFEFFYKRPYFIVAMVLLMSFTGIVGLSTLPKNLFPDAERPTVVVITQSPGMTAKVAASSVSKPIEEEVARLGKIRTVSSINLANFSIVKAEFEYAKSLDGAAVDVSNAIATAKSKLPEGVNPTVYVTGSFTAPVEVISISPKDETLSLVDVRKIADSFIKPKLLSTKGVGNVEVFGGHQSALTIKVDSIKVVNNGLDMGTLAKTIASIDKDMPMGFIKNQDGVTTFTYYGEKSSVKSLNGLKIAPNVTLGDIATVAWSEVENMSVFLGNGKEGIALSVQRSPGGSVLETSKATRGQIELLQKEYPKLSFEIVDTQRDLIETANTNMLEALRDAIIFTLFVLLFFLGNLKAIAAAAISIPLVFLGTIGVIWLGGGELNIVIYTAVILALGMLVDDAVVVLENIERHLVELHENLEQSVFKGTQEVVMPVFAGTIATIVMIAPLMFVGDFPQTIYRPLISTLIIALIISYVLSITLVPKFSAYLYRNGVNKNRFEVMFEKIYENSLGRAIIPYESVLKFSNTGRTILRKIVLFLGVILLLIFSVKGVMPLIGKDAMPPMDTGIIKAKVAFSVNSKVEEVQAKMKPFFVWLNGQNFVKTSSTAFGGEAGVLSIGSGNLPTEVSMTILCKNRFERDQTIWQIEDAIRAKLNALDGVKSVDVYDFGATANSSIKAALDVRMTASVPDALYENSKKVTKTLLHVRGLTSVTPSWLDDLFEVEVVIDQNKALSYGLSPMGIVSQIPIRGEIVAVSGNLASMNNQPVRLYLSGSFQEHLVSLQNLPIMSNGGLIPLGAVAELKGNFTPSKIERDGLLYSLDVNGYRSKRAISHITDDADSALKSLQLGDITITQQGDIVQLNDSSARMLRAIGIGTALLFVSLMAIYGSAVMSLVMILVLPLSLIGAAWGMLIFDKPSCMPSMLGILLLFGIIIKNSILLMDFYRTKRQTHPPFESALESMKVRFRPVMMTAFGTIAGMLPIAFEWAVGLERLSPLADVAIGGLLVGTILTLIYVPLLAYSTDRNKKER</sequence>
<keyword evidence="3" id="KW-1185">Reference proteome</keyword>
<dbReference type="InterPro" id="IPR001036">
    <property type="entry name" value="Acrflvin-R"/>
</dbReference>
<feature type="transmembrane region" description="Helical" evidence="1">
    <location>
        <begin position="425"/>
        <end position="445"/>
    </location>
</feature>
<dbReference type="Gene3D" id="3.30.70.1440">
    <property type="entry name" value="Multidrug efflux transporter AcrB pore domain"/>
    <property type="match status" value="1"/>
</dbReference>
<organism evidence="2 3">
    <name type="scientific">Sulfurospirillum diekertiae</name>
    <dbReference type="NCBI Taxonomy" id="1854492"/>
    <lineage>
        <taxon>Bacteria</taxon>
        <taxon>Pseudomonadati</taxon>
        <taxon>Campylobacterota</taxon>
        <taxon>Epsilonproteobacteria</taxon>
        <taxon>Campylobacterales</taxon>
        <taxon>Sulfurospirillaceae</taxon>
        <taxon>Sulfurospirillum</taxon>
    </lineage>
</organism>
<dbReference type="SUPFAM" id="SSF82866">
    <property type="entry name" value="Multidrug efflux transporter AcrB transmembrane domain"/>
    <property type="match status" value="2"/>
</dbReference>
<dbReference type="InterPro" id="IPR027463">
    <property type="entry name" value="AcrB_DN_DC_subdom"/>
</dbReference>
<feature type="transmembrane region" description="Helical" evidence="1">
    <location>
        <begin position="330"/>
        <end position="346"/>
    </location>
</feature>
<dbReference type="RefSeq" id="WP_087438198.1">
    <property type="nucleotide sequence ID" value="NZ_CP021416.1"/>
</dbReference>
<reference evidence="3" key="1">
    <citation type="submission" date="2017-05" db="EMBL/GenBank/DDBJ databases">
        <title>Dechlorination kinetics govern the competition between two new strains of the genus Sulfurospirillum.</title>
        <authorList>
            <person name="Buttet G.F."/>
            <person name="Murray A.M."/>
            <person name="Goris T."/>
            <person name="Burion M."/>
            <person name="Lin B."/>
            <person name="Rolle M."/>
            <person name="Maillard J."/>
        </authorList>
    </citation>
    <scope>NUCLEOTIDE SEQUENCE [LARGE SCALE GENOMIC DNA]</scope>
    <source>
        <strain evidence="3">SL2-1</strain>
    </source>
</reference>
<feature type="transmembrane region" description="Helical" evidence="1">
    <location>
        <begin position="992"/>
        <end position="1013"/>
    </location>
</feature>
<accession>A0A1Y0HJC6</accession>
<dbReference type="GO" id="GO:0042910">
    <property type="term" value="F:xenobiotic transmembrane transporter activity"/>
    <property type="evidence" value="ECO:0007669"/>
    <property type="project" value="TreeGrafter"/>
</dbReference>
<dbReference type="GO" id="GO:0005886">
    <property type="term" value="C:plasma membrane"/>
    <property type="evidence" value="ECO:0007669"/>
    <property type="project" value="TreeGrafter"/>
</dbReference>
<dbReference type="Gene3D" id="3.30.2090.10">
    <property type="entry name" value="Multidrug efflux transporter AcrB TolC docking domain, DN and DC subdomains"/>
    <property type="match status" value="2"/>
</dbReference>
<dbReference type="PANTHER" id="PTHR32063:SF0">
    <property type="entry name" value="SWARMING MOTILITY PROTEIN SWRC"/>
    <property type="match status" value="1"/>
</dbReference>
<dbReference type="PRINTS" id="PR00702">
    <property type="entry name" value="ACRIFLAVINRP"/>
</dbReference>
<dbReference type="Gene3D" id="3.30.70.1430">
    <property type="entry name" value="Multidrug efflux transporter AcrB pore domain"/>
    <property type="match status" value="2"/>
</dbReference>
<dbReference type="EMBL" id="CP021416">
    <property type="protein sequence ID" value="ARU48207.1"/>
    <property type="molecule type" value="Genomic_DNA"/>
</dbReference>
<keyword evidence="1" id="KW-0812">Transmembrane</keyword>
<dbReference type="OrthoDB" id="8430015at2"/>
<dbReference type="AlphaFoldDB" id="A0A1Y0HJC6"/>
<keyword evidence="1" id="KW-0472">Membrane</keyword>
<feature type="transmembrane region" description="Helical" evidence="1">
    <location>
        <begin position="861"/>
        <end position="880"/>
    </location>
</feature>
<protein>
    <submittedName>
        <fullName evidence="2">Multidrug resistance protein MdtC</fullName>
    </submittedName>
</protein>
<dbReference type="Gene3D" id="1.20.1640.10">
    <property type="entry name" value="Multidrug efflux transporter AcrB transmembrane domain"/>
    <property type="match status" value="2"/>
</dbReference>
<proteinExistence type="predicted"/>